<proteinExistence type="predicted"/>
<dbReference type="InterPro" id="IPR050312">
    <property type="entry name" value="IolE/XylAMocC-like"/>
</dbReference>
<accession>A0A7C5V0R3</accession>
<organism evidence="2">
    <name type="scientific">Caldicellulosiruptor owensensis</name>
    <dbReference type="NCBI Taxonomy" id="55205"/>
    <lineage>
        <taxon>Bacteria</taxon>
        <taxon>Bacillati</taxon>
        <taxon>Bacillota</taxon>
        <taxon>Bacillota incertae sedis</taxon>
        <taxon>Caldicellulosiruptorales</taxon>
        <taxon>Caldicellulosiruptoraceae</taxon>
        <taxon>Caldicellulosiruptor</taxon>
    </lineage>
</organism>
<dbReference type="EMBL" id="DRUZ01000029">
    <property type="protein sequence ID" value="HHS01310.1"/>
    <property type="molecule type" value="Genomic_DNA"/>
</dbReference>
<gene>
    <name evidence="2" type="ORF">ENL71_02065</name>
</gene>
<sequence>MKKDNIAAQLYTLREFLKTEEDISLSLKKVSEIGFKAVQVSGIGKIEPKRLKEICDEFDLKVCATHIPFERLRTELDNVVQEHKILECYHIAIPSAPSEYRSEEGALMFALACNEIGKKLKEEGITLSYHNHSFEFKKYGGKTWFEILIESSNPEYLMIEIDTYWVQFAGANPEKWIRSLEGRIHLVHLKDMGMIEDFKQTMFEVGYGNLDWDGIIASCNEAGVEWYIIEQDVCQRSPFESLKMSFDFLTKNYLD</sequence>
<dbReference type="SUPFAM" id="SSF51658">
    <property type="entry name" value="Xylose isomerase-like"/>
    <property type="match status" value="1"/>
</dbReference>
<dbReference type="Pfam" id="PF01261">
    <property type="entry name" value="AP_endonuc_2"/>
    <property type="match status" value="1"/>
</dbReference>
<name>A0A7C5V0R3_9FIRM</name>
<evidence type="ECO:0000313" key="2">
    <source>
        <dbReference type="EMBL" id="HHS01310.1"/>
    </source>
</evidence>
<dbReference type="InterPro" id="IPR036237">
    <property type="entry name" value="Xyl_isomerase-like_sf"/>
</dbReference>
<dbReference type="GO" id="GO:0016853">
    <property type="term" value="F:isomerase activity"/>
    <property type="evidence" value="ECO:0007669"/>
    <property type="project" value="UniProtKB-KW"/>
</dbReference>
<comment type="caution">
    <text evidence="2">The sequence shown here is derived from an EMBL/GenBank/DDBJ whole genome shotgun (WGS) entry which is preliminary data.</text>
</comment>
<reference evidence="2" key="1">
    <citation type="journal article" date="2020" name="mSystems">
        <title>Genome- and Community-Level Interaction Insights into Carbon Utilization and Element Cycling Functions of Hydrothermarchaeota in Hydrothermal Sediment.</title>
        <authorList>
            <person name="Zhou Z."/>
            <person name="Liu Y."/>
            <person name="Xu W."/>
            <person name="Pan J."/>
            <person name="Luo Z.H."/>
            <person name="Li M."/>
        </authorList>
    </citation>
    <scope>NUCLEOTIDE SEQUENCE [LARGE SCALE GENOMIC DNA]</scope>
    <source>
        <strain evidence="2">SpSt-102</strain>
    </source>
</reference>
<feature type="domain" description="Xylose isomerase-like TIM barrel" evidence="1">
    <location>
        <begin position="28"/>
        <end position="231"/>
    </location>
</feature>
<keyword evidence="2" id="KW-0413">Isomerase</keyword>
<dbReference type="AlphaFoldDB" id="A0A7C5V0R3"/>
<dbReference type="PANTHER" id="PTHR12110:SF41">
    <property type="entry name" value="INOSOSE DEHYDRATASE"/>
    <property type="match status" value="1"/>
</dbReference>
<protein>
    <submittedName>
        <fullName evidence="2">Sugar phosphate isomerase/epimerase</fullName>
    </submittedName>
</protein>
<dbReference type="Gene3D" id="3.20.20.150">
    <property type="entry name" value="Divalent-metal-dependent TIM barrel enzymes"/>
    <property type="match status" value="1"/>
</dbReference>
<dbReference type="PANTHER" id="PTHR12110">
    <property type="entry name" value="HYDROXYPYRUVATE ISOMERASE"/>
    <property type="match status" value="1"/>
</dbReference>
<evidence type="ECO:0000259" key="1">
    <source>
        <dbReference type="Pfam" id="PF01261"/>
    </source>
</evidence>
<dbReference type="InterPro" id="IPR013022">
    <property type="entry name" value="Xyl_isomerase-like_TIM-brl"/>
</dbReference>